<gene>
    <name evidence="2" type="ORF">Tsubulata_051352</name>
</gene>
<organism evidence="2 3">
    <name type="scientific">Turnera subulata</name>
    <dbReference type="NCBI Taxonomy" id="218843"/>
    <lineage>
        <taxon>Eukaryota</taxon>
        <taxon>Viridiplantae</taxon>
        <taxon>Streptophyta</taxon>
        <taxon>Embryophyta</taxon>
        <taxon>Tracheophyta</taxon>
        <taxon>Spermatophyta</taxon>
        <taxon>Magnoliopsida</taxon>
        <taxon>eudicotyledons</taxon>
        <taxon>Gunneridae</taxon>
        <taxon>Pentapetalae</taxon>
        <taxon>rosids</taxon>
        <taxon>fabids</taxon>
        <taxon>Malpighiales</taxon>
        <taxon>Passifloraceae</taxon>
        <taxon>Turnera</taxon>
    </lineage>
</organism>
<evidence type="ECO:0000256" key="1">
    <source>
        <dbReference type="SAM" id="MobiDB-lite"/>
    </source>
</evidence>
<protein>
    <submittedName>
        <fullName evidence="2">Uncharacterized protein</fullName>
    </submittedName>
</protein>
<dbReference type="OrthoDB" id="786795at2759"/>
<dbReference type="AlphaFoldDB" id="A0A9Q0JL75"/>
<accession>A0A9Q0JL75</accession>
<feature type="region of interest" description="Disordered" evidence="1">
    <location>
        <begin position="49"/>
        <end position="70"/>
    </location>
</feature>
<dbReference type="EMBL" id="JAKUCV010001586">
    <property type="protein sequence ID" value="KAJ4845744.1"/>
    <property type="molecule type" value="Genomic_DNA"/>
</dbReference>
<sequence length="253" mass="28511">FFRGTDVPGSLLKWAPAFCTVYVISSKRRICGMRKATRTIPTLPISEGGSVRSQINASPEEISTRGSERWSDDLSTADIDQCEGSIRNRPSTDSTFFAFYENLGTDRTQNHLPGPSHFESTDLMSLGTTFRPSSAADDFMTSSTPEFRSTANVAMELERWKMEEERRLLEACPTEETPKENVKSTSPNEATETKLVKIEKQNRDKQVAKMGRKVPEEKVVDAAFGQSHKEIEYQCLTHIITALFLLYIYFTIS</sequence>
<reference evidence="2" key="2">
    <citation type="journal article" date="2023" name="Plants (Basel)">
        <title>Annotation of the Turnera subulata (Passifloraceae) Draft Genome Reveals the S-Locus Evolved after the Divergence of Turneroideae from Passifloroideae in a Stepwise Manner.</title>
        <authorList>
            <person name="Henning P.M."/>
            <person name="Roalson E.H."/>
            <person name="Mir W."/>
            <person name="McCubbin A.G."/>
            <person name="Shore J.S."/>
        </authorList>
    </citation>
    <scope>NUCLEOTIDE SEQUENCE</scope>
    <source>
        <strain evidence="2">F60SS</strain>
    </source>
</reference>
<feature type="non-terminal residue" evidence="2">
    <location>
        <position position="1"/>
    </location>
</feature>
<proteinExistence type="predicted"/>
<name>A0A9Q0JL75_9ROSI</name>
<comment type="caution">
    <text evidence="2">The sequence shown here is derived from an EMBL/GenBank/DDBJ whole genome shotgun (WGS) entry which is preliminary data.</text>
</comment>
<keyword evidence="3" id="KW-1185">Reference proteome</keyword>
<reference evidence="2" key="1">
    <citation type="submission" date="2022-02" db="EMBL/GenBank/DDBJ databases">
        <authorList>
            <person name="Henning P.M."/>
            <person name="McCubbin A.G."/>
            <person name="Shore J.S."/>
        </authorList>
    </citation>
    <scope>NUCLEOTIDE SEQUENCE</scope>
    <source>
        <strain evidence="2">F60SS</strain>
        <tissue evidence="2">Leaves</tissue>
    </source>
</reference>
<evidence type="ECO:0000313" key="2">
    <source>
        <dbReference type="EMBL" id="KAJ4845744.1"/>
    </source>
</evidence>
<dbReference type="Proteomes" id="UP001141552">
    <property type="component" value="Unassembled WGS sequence"/>
</dbReference>
<evidence type="ECO:0000313" key="3">
    <source>
        <dbReference type="Proteomes" id="UP001141552"/>
    </source>
</evidence>